<protein>
    <submittedName>
        <fullName evidence="1">Uncharacterized protein</fullName>
    </submittedName>
</protein>
<dbReference type="Proteomes" id="UP001151760">
    <property type="component" value="Unassembled WGS sequence"/>
</dbReference>
<dbReference type="EMBL" id="BQNB010012938">
    <property type="protein sequence ID" value="GJT09806.1"/>
    <property type="molecule type" value="Genomic_DNA"/>
</dbReference>
<accession>A0ABQ5B5A6</accession>
<keyword evidence="2" id="KW-1185">Reference proteome</keyword>
<proteinExistence type="predicted"/>
<name>A0ABQ5B5A6_9ASTR</name>
<gene>
    <name evidence="1" type="ORF">Tco_0856848</name>
</gene>
<sequence>MMTICSPSMLVDTMTVLYNILIGYTESMLLTLLGEAFVQEGSEFLMGRDSYEFLEQVIKFTTGFDGIFDSERDYCYLEELFKYPPGGESKLPSILEYGIFGG</sequence>
<evidence type="ECO:0000313" key="1">
    <source>
        <dbReference type="EMBL" id="GJT09806.1"/>
    </source>
</evidence>
<organism evidence="1 2">
    <name type="scientific">Tanacetum coccineum</name>
    <dbReference type="NCBI Taxonomy" id="301880"/>
    <lineage>
        <taxon>Eukaryota</taxon>
        <taxon>Viridiplantae</taxon>
        <taxon>Streptophyta</taxon>
        <taxon>Embryophyta</taxon>
        <taxon>Tracheophyta</taxon>
        <taxon>Spermatophyta</taxon>
        <taxon>Magnoliopsida</taxon>
        <taxon>eudicotyledons</taxon>
        <taxon>Gunneridae</taxon>
        <taxon>Pentapetalae</taxon>
        <taxon>asterids</taxon>
        <taxon>campanulids</taxon>
        <taxon>Asterales</taxon>
        <taxon>Asteraceae</taxon>
        <taxon>Asteroideae</taxon>
        <taxon>Anthemideae</taxon>
        <taxon>Anthemidinae</taxon>
        <taxon>Tanacetum</taxon>
    </lineage>
</organism>
<comment type="caution">
    <text evidence="1">The sequence shown here is derived from an EMBL/GenBank/DDBJ whole genome shotgun (WGS) entry which is preliminary data.</text>
</comment>
<reference evidence="1" key="1">
    <citation type="journal article" date="2022" name="Int. J. Mol. Sci.">
        <title>Draft Genome of Tanacetum Coccineum: Genomic Comparison of Closely Related Tanacetum-Family Plants.</title>
        <authorList>
            <person name="Yamashiro T."/>
            <person name="Shiraishi A."/>
            <person name="Nakayama K."/>
            <person name="Satake H."/>
        </authorList>
    </citation>
    <scope>NUCLEOTIDE SEQUENCE</scope>
</reference>
<reference evidence="1" key="2">
    <citation type="submission" date="2022-01" db="EMBL/GenBank/DDBJ databases">
        <authorList>
            <person name="Yamashiro T."/>
            <person name="Shiraishi A."/>
            <person name="Satake H."/>
            <person name="Nakayama K."/>
        </authorList>
    </citation>
    <scope>NUCLEOTIDE SEQUENCE</scope>
</reference>
<evidence type="ECO:0000313" key="2">
    <source>
        <dbReference type="Proteomes" id="UP001151760"/>
    </source>
</evidence>